<organism evidence="1 2">
    <name type="scientific">Stentor coeruleus</name>
    <dbReference type="NCBI Taxonomy" id="5963"/>
    <lineage>
        <taxon>Eukaryota</taxon>
        <taxon>Sar</taxon>
        <taxon>Alveolata</taxon>
        <taxon>Ciliophora</taxon>
        <taxon>Postciliodesmatophora</taxon>
        <taxon>Heterotrichea</taxon>
        <taxon>Heterotrichida</taxon>
        <taxon>Stentoridae</taxon>
        <taxon>Stentor</taxon>
    </lineage>
</organism>
<dbReference type="Proteomes" id="UP000187209">
    <property type="component" value="Unassembled WGS sequence"/>
</dbReference>
<name>A0A1R2C050_9CILI</name>
<evidence type="ECO:0000313" key="1">
    <source>
        <dbReference type="EMBL" id="OMJ82376.1"/>
    </source>
</evidence>
<dbReference type="EMBL" id="MPUH01000342">
    <property type="protein sequence ID" value="OMJ82376.1"/>
    <property type="molecule type" value="Genomic_DNA"/>
</dbReference>
<evidence type="ECO:0000313" key="2">
    <source>
        <dbReference type="Proteomes" id="UP000187209"/>
    </source>
</evidence>
<sequence length="289" mass="33634">MSVPKEFNQRLQDLDKTIYIEVIEEFRDLHYGLQDKLVQELRTIYGPYFNFSEEYLARLLNNPKITSMQVILVRERKNHRLVAANMTIPCYFEFLENDHRPENQFLTGHGVVAVIDEYRMSGLVTIITELNEQLMFALYPNTNMVEYGFAISPYSYYFCTKRSKLSIPDGNKIEPNVMKLFEKINSIAPIRAKRVGKDPFLHTVFPPVHNDLSFILENIDRLPPLLKYFVDQTGLIPGVGILTMQVLYMREGNTAGLPAGDYMKRRFEYKGQINYIQGNPTHRKPIPKI</sequence>
<keyword evidence="2" id="KW-1185">Reference proteome</keyword>
<comment type="caution">
    <text evidence="1">The sequence shown here is derived from an EMBL/GenBank/DDBJ whole genome shotgun (WGS) entry which is preliminary data.</text>
</comment>
<gene>
    <name evidence="1" type="ORF">SteCoe_16912</name>
</gene>
<proteinExistence type="predicted"/>
<reference evidence="1 2" key="1">
    <citation type="submission" date="2016-11" db="EMBL/GenBank/DDBJ databases">
        <title>The macronuclear genome of Stentor coeruleus: a giant cell with tiny introns.</title>
        <authorList>
            <person name="Slabodnick M."/>
            <person name="Ruby J.G."/>
            <person name="Reiff S.B."/>
            <person name="Swart E.C."/>
            <person name="Gosai S."/>
            <person name="Prabakaran S."/>
            <person name="Witkowska E."/>
            <person name="Larue G.E."/>
            <person name="Fisher S."/>
            <person name="Freeman R.M."/>
            <person name="Gunawardena J."/>
            <person name="Chu W."/>
            <person name="Stover N.A."/>
            <person name="Gregory B.D."/>
            <person name="Nowacki M."/>
            <person name="Derisi J."/>
            <person name="Roy S.W."/>
            <person name="Marshall W.F."/>
            <person name="Sood P."/>
        </authorList>
    </citation>
    <scope>NUCLEOTIDE SEQUENCE [LARGE SCALE GENOMIC DNA]</scope>
    <source>
        <strain evidence="1">WM001</strain>
    </source>
</reference>
<protein>
    <submittedName>
        <fullName evidence="1">Uncharacterized protein</fullName>
    </submittedName>
</protein>
<dbReference type="AlphaFoldDB" id="A0A1R2C050"/>
<accession>A0A1R2C050</accession>